<dbReference type="AlphaFoldDB" id="A0A7W3T1D4"/>
<comment type="caution">
    <text evidence="2">The sequence shown here is derived from an EMBL/GenBank/DDBJ whole genome shotgun (WGS) entry which is preliminary data.</text>
</comment>
<evidence type="ECO:0000313" key="3">
    <source>
        <dbReference type="Proteomes" id="UP000530234"/>
    </source>
</evidence>
<dbReference type="Proteomes" id="UP000530234">
    <property type="component" value="Unassembled WGS sequence"/>
</dbReference>
<keyword evidence="1" id="KW-0812">Transmembrane</keyword>
<dbReference type="NCBIfam" id="NF033218">
    <property type="entry name" value="anchor_AmaP"/>
    <property type="match status" value="1"/>
</dbReference>
<keyword evidence="1" id="KW-0472">Membrane</keyword>
<reference evidence="3" key="1">
    <citation type="submission" date="2019-10" db="EMBL/GenBank/DDBJ databases">
        <title>Streptomyces sp. nov., a novel actinobacterium isolated from alkaline environment.</title>
        <authorList>
            <person name="Golinska P."/>
        </authorList>
    </citation>
    <scope>NUCLEOTIDE SEQUENCE [LARGE SCALE GENOMIC DNA]</scope>
    <source>
        <strain evidence="3">DSM 42108</strain>
    </source>
</reference>
<dbReference type="EMBL" id="VKHS01000078">
    <property type="protein sequence ID" value="MBB0229048.1"/>
    <property type="molecule type" value="Genomic_DNA"/>
</dbReference>
<proteinExistence type="predicted"/>
<accession>A0A7W3T1D4</accession>
<evidence type="ECO:0000313" key="2">
    <source>
        <dbReference type="EMBL" id="MBB0229048.1"/>
    </source>
</evidence>
<evidence type="ECO:0000256" key="1">
    <source>
        <dbReference type="SAM" id="Phobius"/>
    </source>
</evidence>
<sequence length="199" mass="21881">MRIVNRVLLALIGVLLVGAGAAVVAAALDLPARWGIPLPDGWSPRAPDDVLLTDADRTRWVGEGWWWPVVIGVLSLLVLLTAWWALTQFRRGRRRELPLGDEAEGADATVLRGAALEEVVTEEIESFPGVERARVVLDGGRRGSRLRAGVVLEAGARPGEVVRRFRTEALEHLRTSTGRERLPADLRVRSTRHAADRVE</sequence>
<name>A0A7W3T1D4_9ACTN</name>
<feature type="transmembrane region" description="Helical" evidence="1">
    <location>
        <begin position="65"/>
        <end position="86"/>
    </location>
</feature>
<keyword evidence="1" id="KW-1133">Transmembrane helix</keyword>
<organism evidence="2 3">
    <name type="scientific">Streptomyces calidiresistens</name>
    <dbReference type="NCBI Taxonomy" id="1485586"/>
    <lineage>
        <taxon>Bacteria</taxon>
        <taxon>Bacillati</taxon>
        <taxon>Actinomycetota</taxon>
        <taxon>Actinomycetes</taxon>
        <taxon>Kitasatosporales</taxon>
        <taxon>Streptomycetaceae</taxon>
        <taxon>Streptomyces</taxon>
    </lineage>
</organism>
<gene>
    <name evidence="2" type="primary">amaP</name>
    <name evidence="2" type="ORF">FOE67_05830</name>
</gene>
<protein>
    <submittedName>
        <fullName evidence="2">Alkaline shock response membrane anchor protein AmaP</fullName>
    </submittedName>
</protein>
<dbReference type="RefSeq" id="WP_182661155.1">
    <property type="nucleotide sequence ID" value="NZ_VKHS01000078.1"/>
</dbReference>
<keyword evidence="3" id="KW-1185">Reference proteome</keyword>